<keyword evidence="1" id="KW-0863">Zinc-finger</keyword>
<dbReference type="GO" id="GO:0008270">
    <property type="term" value="F:zinc ion binding"/>
    <property type="evidence" value="ECO:0007669"/>
    <property type="project" value="UniProtKB-KW"/>
</dbReference>
<keyword evidence="4" id="KW-1185">Reference proteome</keyword>
<evidence type="ECO:0000259" key="3">
    <source>
        <dbReference type="PROSITE" id="PS50157"/>
    </source>
</evidence>
<evidence type="ECO:0000256" key="1">
    <source>
        <dbReference type="PROSITE-ProRule" id="PRU00042"/>
    </source>
</evidence>
<evidence type="ECO:0000313" key="5">
    <source>
        <dbReference type="WBParaSite" id="ALUE_0000602901-mRNA-1"/>
    </source>
</evidence>
<keyword evidence="1" id="KW-0479">Metal-binding</keyword>
<dbReference type="WBParaSite" id="ALUE_0000602901-mRNA-1">
    <property type="protein sequence ID" value="ALUE_0000602901-mRNA-1"/>
    <property type="gene ID" value="ALUE_0000602901"/>
</dbReference>
<dbReference type="GO" id="GO:0005634">
    <property type="term" value="C:nucleus"/>
    <property type="evidence" value="ECO:0007669"/>
    <property type="project" value="TreeGrafter"/>
</dbReference>
<dbReference type="PANTHER" id="PTHR46664">
    <property type="entry name" value="ATM INTERACTOR"/>
    <property type="match status" value="1"/>
</dbReference>
<proteinExistence type="predicted"/>
<dbReference type="AlphaFoldDB" id="A0A0M3HTN5"/>
<dbReference type="GO" id="GO:0000976">
    <property type="term" value="F:transcription cis-regulatory region binding"/>
    <property type="evidence" value="ECO:0007669"/>
    <property type="project" value="InterPro"/>
</dbReference>
<feature type="compositionally biased region" description="Basic and acidic residues" evidence="2">
    <location>
        <begin position="1"/>
        <end position="10"/>
    </location>
</feature>
<name>A0A0M3HTN5_ASCLU</name>
<dbReference type="PROSITE" id="PS50157">
    <property type="entry name" value="ZINC_FINGER_C2H2_2"/>
    <property type="match status" value="1"/>
</dbReference>
<feature type="compositionally biased region" description="Basic and acidic residues" evidence="2">
    <location>
        <begin position="18"/>
        <end position="27"/>
    </location>
</feature>
<keyword evidence="1" id="KW-0862">Zinc</keyword>
<evidence type="ECO:0000256" key="2">
    <source>
        <dbReference type="SAM" id="MobiDB-lite"/>
    </source>
</evidence>
<dbReference type="GO" id="GO:0000981">
    <property type="term" value="F:DNA-binding transcription factor activity, RNA polymerase II-specific"/>
    <property type="evidence" value="ECO:0007669"/>
    <property type="project" value="TreeGrafter"/>
</dbReference>
<organism evidence="4 5">
    <name type="scientific">Ascaris lumbricoides</name>
    <name type="common">Giant roundworm</name>
    <dbReference type="NCBI Taxonomy" id="6252"/>
    <lineage>
        <taxon>Eukaryota</taxon>
        <taxon>Metazoa</taxon>
        <taxon>Ecdysozoa</taxon>
        <taxon>Nematoda</taxon>
        <taxon>Chromadorea</taxon>
        <taxon>Rhabditida</taxon>
        <taxon>Spirurina</taxon>
        <taxon>Ascaridomorpha</taxon>
        <taxon>Ascaridoidea</taxon>
        <taxon>Ascarididae</taxon>
        <taxon>Ascaris</taxon>
    </lineage>
</organism>
<feature type="region of interest" description="Disordered" evidence="2">
    <location>
        <begin position="1"/>
        <end position="61"/>
    </location>
</feature>
<dbReference type="PROSITE" id="PS00028">
    <property type="entry name" value="ZINC_FINGER_C2H2_1"/>
    <property type="match status" value="1"/>
</dbReference>
<dbReference type="Proteomes" id="UP000036681">
    <property type="component" value="Unplaced"/>
</dbReference>
<sequence>MLRNKGRSDDDVAVNKSHSHERSRDEMSSSLACAVESDDAVHTTPPTTSFTPESSSAEKVEPRFMDIRVSIEKLASNGAPTMCEHCTRTFDNLNALRMHLVKTHNLMYSDADCRLFHRTPNSQQGVKHRYYCPIKQCRYNNGAHYFSAYKLLSQHYKKVHTKKSLRCSRCNMAFSLQRDLTYHVRRRCALRERSSTESTVENGRTKYAIASQSRGINRVDESHIVAPKVSTTVFVSPFVVFNMIHRDALQQKSSSTSRMFNNVDACTQTEGIWADVALNGYDLRSVAANANESCAPSSCHVSAQTSLPPIDSIAFQIYEQNDFHCQTSPLGGVEFGTQIYADETCYGEFDRFEDVRRVHDVPTYMPSGTNCTLNSDANVAMQSPDLHADACRDMRSCSGTVEERQFRHAETHVDELDFDEFLRHIETQTCDPFASDALTQTASDFMDSSCMTDWDTF</sequence>
<accession>A0A0M3HTN5</accession>
<feature type="domain" description="C2H2-type" evidence="3">
    <location>
        <begin position="81"/>
        <end position="104"/>
    </location>
</feature>
<dbReference type="InterPro" id="IPR013087">
    <property type="entry name" value="Znf_C2H2_type"/>
</dbReference>
<reference evidence="5" key="1">
    <citation type="submission" date="2017-02" db="UniProtKB">
        <authorList>
            <consortium name="WormBaseParasite"/>
        </authorList>
    </citation>
    <scope>IDENTIFICATION</scope>
</reference>
<protein>
    <submittedName>
        <fullName evidence="5">C2H2-type domain-containing protein</fullName>
    </submittedName>
</protein>
<evidence type="ECO:0000313" key="4">
    <source>
        <dbReference type="Proteomes" id="UP000036681"/>
    </source>
</evidence>
<dbReference type="SMART" id="SM00355">
    <property type="entry name" value="ZnF_C2H2"/>
    <property type="match status" value="3"/>
</dbReference>
<dbReference type="InterPro" id="IPR055303">
    <property type="entry name" value="ATMIN"/>
</dbReference>
<feature type="compositionally biased region" description="Low complexity" evidence="2">
    <location>
        <begin position="43"/>
        <end position="55"/>
    </location>
</feature>
<dbReference type="PANTHER" id="PTHR46664:SF1">
    <property type="entry name" value="ATM INTERACTOR"/>
    <property type="match status" value="1"/>
</dbReference>
<dbReference type="GO" id="GO:0045944">
    <property type="term" value="P:positive regulation of transcription by RNA polymerase II"/>
    <property type="evidence" value="ECO:0007669"/>
    <property type="project" value="InterPro"/>
</dbReference>